<dbReference type="GO" id="GO:0032299">
    <property type="term" value="C:ribonuclease H2 complex"/>
    <property type="evidence" value="ECO:0007669"/>
    <property type="project" value="TreeGrafter"/>
</dbReference>
<dbReference type="GO" id="GO:0004523">
    <property type="term" value="F:RNA-DNA hybrid ribonuclease activity"/>
    <property type="evidence" value="ECO:0007669"/>
    <property type="project" value="UniProtKB-UniRule"/>
</dbReference>
<evidence type="ECO:0000313" key="18">
    <source>
        <dbReference type="EMBL" id="MBM3318578.1"/>
    </source>
</evidence>
<keyword evidence="8 14" id="KW-0963">Cytoplasm</keyword>
<dbReference type="SUPFAM" id="SSF53098">
    <property type="entry name" value="Ribonuclease H-like"/>
    <property type="match status" value="1"/>
</dbReference>
<evidence type="ECO:0000256" key="2">
    <source>
        <dbReference type="ARBA" id="ARBA00001946"/>
    </source>
</evidence>
<gene>
    <name evidence="14" type="primary">rnhB</name>
    <name evidence="18" type="ORF">FJY75_12070</name>
</gene>
<accession>A0A937X9V7</accession>
<dbReference type="InterPro" id="IPR022898">
    <property type="entry name" value="RNase_HII"/>
</dbReference>
<evidence type="ECO:0000256" key="4">
    <source>
        <dbReference type="ARBA" id="ARBA00004496"/>
    </source>
</evidence>
<comment type="catalytic activity">
    <reaction evidence="1 14 15 16">
        <text>Endonucleolytic cleavage to 5'-phosphomonoester.</text>
        <dbReference type="EC" id="3.1.26.4"/>
    </reaction>
</comment>
<evidence type="ECO:0000256" key="6">
    <source>
        <dbReference type="ARBA" id="ARBA00012180"/>
    </source>
</evidence>
<dbReference type="Gene3D" id="3.30.420.10">
    <property type="entry name" value="Ribonuclease H-like superfamily/Ribonuclease H"/>
    <property type="match status" value="1"/>
</dbReference>
<dbReference type="Pfam" id="PF01351">
    <property type="entry name" value="RNase_HII"/>
    <property type="match status" value="1"/>
</dbReference>
<keyword evidence="13 14" id="KW-0464">Manganese</keyword>
<name>A0A937X9V7_UNCEI</name>
<dbReference type="EMBL" id="VGIY01000406">
    <property type="protein sequence ID" value="MBM3318578.1"/>
    <property type="molecule type" value="Genomic_DNA"/>
</dbReference>
<evidence type="ECO:0000256" key="3">
    <source>
        <dbReference type="ARBA" id="ARBA00004065"/>
    </source>
</evidence>
<dbReference type="Proteomes" id="UP000748308">
    <property type="component" value="Unassembled WGS sequence"/>
</dbReference>
<dbReference type="GO" id="GO:0005737">
    <property type="term" value="C:cytoplasm"/>
    <property type="evidence" value="ECO:0007669"/>
    <property type="project" value="UniProtKB-SubCell"/>
</dbReference>
<evidence type="ECO:0000313" key="19">
    <source>
        <dbReference type="Proteomes" id="UP000748308"/>
    </source>
</evidence>
<dbReference type="HAMAP" id="MF_00052_B">
    <property type="entry name" value="RNase_HII_B"/>
    <property type="match status" value="1"/>
</dbReference>
<evidence type="ECO:0000256" key="12">
    <source>
        <dbReference type="ARBA" id="ARBA00022801"/>
    </source>
</evidence>
<dbReference type="PROSITE" id="PS51975">
    <property type="entry name" value="RNASE_H_2"/>
    <property type="match status" value="1"/>
</dbReference>
<organism evidence="18 19">
    <name type="scientific">Eiseniibacteriota bacterium</name>
    <dbReference type="NCBI Taxonomy" id="2212470"/>
    <lineage>
        <taxon>Bacteria</taxon>
        <taxon>Candidatus Eiseniibacteriota</taxon>
    </lineage>
</organism>
<dbReference type="InterPro" id="IPR012337">
    <property type="entry name" value="RNaseH-like_sf"/>
</dbReference>
<evidence type="ECO:0000256" key="10">
    <source>
        <dbReference type="ARBA" id="ARBA00022723"/>
    </source>
</evidence>
<proteinExistence type="inferred from homology"/>
<evidence type="ECO:0000256" key="15">
    <source>
        <dbReference type="PROSITE-ProRule" id="PRU01319"/>
    </source>
</evidence>
<keyword evidence="10 14" id="KW-0479">Metal-binding</keyword>
<evidence type="ECO:0000256" key="9">
    <source>
        <dbReference type="ARBA" id="ARBA00022722"/>
    </source>
</evidence>
<comment type="function">
    <text evidence="3 14 16">Endonuclease that specifically degrades the RNA of RNA-DNA hybrids.</text>
</comment>
<comment type="subcellular location">
    <subcellularLocation>
        <location evidence="4 14">Cytoplasm</location>
    </subcellularLocation>
</comment>
<comment type="caution">
    <text evidence="18">The sequence shown here is derived from an EMBL/GenBank/DDBJ whole genome shotgun (WGS) entry which is preliminary data.</text>
</comment>
<sequence>MNRPGPTRRFEGCWKRRGCACVAGVDEAGRGCLAGPVVAGAVVLGRRAPRGIDDSKRLSREQRERLLLALGDSGARIAWAEASPEEIDRLNIRRASFLAMRRAVERLGVEPDALLVDGFEIPGLGLRQRALIHGDALSVSIAAASIVAKVTRDRAMRALAETLPGYGFERHFGYPTREHLAALERLGPTPWHRRSFEPVRRVLAGQLELGAMRE</sequence>
<comment type="cofactor">
    <cofactor evidence="14 15">
        <name>Mn(2+)</name>
        <dbReference type="ChEBI" id="CHEBI:29035"/>
    </cofactor>
    <cofactor evidence="14 15">
        <name>Mg(2+)</name>
        <dbReference type="ChEBI" id="CHEBI:18420"/>
    </cofactor>
    <text evidence="14 15">Manganese or magnesium. Binds 1 divalent metal ion per monomer in the absence of substrate. May bind a second metal ion after substrate binding.</text>
</comment>
<evidence type="ECO:0000256" key="13">
    <source>
        <dbReference type="ARBA" id="ARBA00023211"/>
    </source>
</evidence>
<feature type="binding site" evidence="14 15">
    <location>
        <position position="117"/>
    </location>
    <ligand>
        <name>a divalent metal cation</name>
        <dbReference type="ChEBI" id="CHEBI:60240"/>
    </ligand>
</feature>
<dbReference type="GO" id="GO:0006298">
    <property type="term" value="P:mismatch repair"/>
    <property type="evidence" value="ECO:0007669"/>
    <property type="project" value="TreeGrafter"/>
</dbReference>
<keyword evidence="12 14" id="KW-0378">Hydrolase</keyword>
<dbReference type="AlphaFoldDB" id="A0A937X9V7"/>
<dbReference type="GO" id="GO:0043137">
    <property type="term" value="P:DNA replication, removal of RNA primer"/>
    <property type="evidence" value="ECO:0007669"/>
    <property type="project" value="TreeGrafter"/>
</dbReference>
<dbReference type="EC" id="3.1.26.4" evidence="6 14"/>
<evidence type="ECO:0000256" key="11">
    <source>
        <dbReference type="ARBA" id="ARBA00022759"/>
    </source>
</evidence>
<dbReference type="PANTHER" id="PTHR10954">
    <property type="entry name" value="RIBONUCLEASE H2 SUBUNIT A"/>
    <property type="match status" value="1"/>
</dbReference>
<evidence type="ECO:0000259" key="17">
    <source>
        <dbReference type="PROSITE" id="PS51975"/>
    </source>
</evidence>
<evidence type="ECO:0000256" key="8">
    <source>
        <dbReference type="ARBA" id="ARBA00022490"/>
    </source>
</evidence>
<keyword evidence="11 14" id="KW-0255">Endonuclease</keyword>
<evidence type="ECO:0000256" key="7">
    <source>
        <dbReference type="ARBA" id="ARBA00019179"/>
    </source>
</evidence>
<comment type="cofactor">
    <cofactor evidence="2">
        <name>Mg(2+)</name>
        <dbReference type="ChEBI" id="CHEBI:18420"/>
    </cofactor>
</comment>
<dbReference type="GO" id="GO:0003723">
    <property type="term" value="F:RNA binding"/>
    <property type="evidence" value="ECO:0007669"/>
    <property type="project" value="UniProtKB-UniRule"/>
</dbReference>
<comment type="similarity">
    <text evidence="5 14 16">Belongs to the RNase HII family.</text>
</comment>
<dbReference type="InterPro" id="IPR024567">
    <property type="entry name" value="RNase_HII/HIII_dom"/>
</dbReference>
<dbReference type="PANTHER" id="PTHR10954:SF18">
    <property type="entry name" value="RIBONUCLEASE HII"/>
    <property type="match status" value="1"/>
</dbReference>
<dbReference type="NCBIfam" id="NF000595">
    <property type="entry name" value="PRK00015.1-3"/>
    <property type="match status" value="1"/>
</dbReference>
<feature type="domain" description="RNase H type-2" evidence="17">
    <location>
        <begin position="20"/>
        <end position="208"/>
    </location>
</feature>
<reference evidence="18" key="1">
    <citation type="submission" date="2019-03" db="EMBL/GenBank/DDBJ databases">
        <title>Lake Tanganyika Metagenome-Assembled Genomes (MAGs).</title>
        <authorList>
            <person name="Tran P."/>
        </authorList>
    </citation>
    <scope>NUCLEOTIDE SEQUENCE</scope>
    <source>
        <strain evidence="18">M_DeepCast_400m_m2_100</strain>
    </source>
</reference>
<evidence type="ECO:0000256" key="5">
    <source>
        <dbReference type="ARBA" id="ARBA00007383"/>
    </source>
</evidence>
<feature type="binding site" evidence="14 15">
    <location>
        <position position="26"/>
    </location>
    <ligand>
        <name>a divalent metal cation</name>
        <dbReference type="ChEBI" id="CHEBI:60240"/>
    </ligand>
</feature>
<dbReference type="GO" id="GO:0030145">
    <property type="term" value="F:manganese ion binding"/>
    <property type="evidence" value="ECO:0007669"/>
    <property type="project" value="UniProtKB-UniRule"/>
</dbReference>
<dbReference type="InterPro" id="IPR001352">
    <property type="entry name" value="RNase_HII/HIII"/>
</dbReference>
<dbReference type="CDD" id="cd07182">
    <property type="entry name" value="RNase_HII_bacteria_HII_like"/>
    <property type="match status" value="1"/>
</dbReference>
<evidence type="ECO:0000256" key="14">
    <source>
        <dbReference type="HAMAP-Rule" id="MF_00052"/>
    </source>
</evidence>
<evidence type="ECO:0000256" key="1">
    <source>
        <dbReference type="ARBA" id="ARBA00000077"/>
    </source>
</evidence>
<evidence type="ECO:0000256" key="16">
    <source>
        <dbReference type="RuleBase" id="RU003515"/>
    </source>
</evidence>
<feature type="binding site" evidence="14 15">
    <location>
        <position position="27"/>
    </location>
    <ligand>
        <name>a divalent metal cation</name>
        <dbReference type="ChEBI" id="CHEBI:60240"/>
    </ligand>
</feature>
<dbReference type="InterPro" id="IPR036397">
    <property type="entry name" value="RNaseH_sf"/>
</dbReference>
<protein>
    <recommendedName>
        <fullName evidence="7 14">Ribonuclease HII</fullName>
        <shortName evidence="14">RNase HII</shortName>
        <ecNumber evidence="6 14">3.1.26.4</ecNumber>
    </recommendedName>
</protein>
<keyword evidence="9 14" id="KW-0540">Nuclease</keyword>